<evidence type="ECO:0000313" key="3">
    <source>
        <dbReference type="EMBL" id="OZU87974.1"/>
    </source>
</evidence>
<sequence>MKNKIVWIAAVGIIGLTALAFTLLPANGITAEIPTASSHAQTFKDWTVHFSEQMNPDTFTEETITITDANNEHVSIAMEWNDSNTILTLKHPKDGYTIGEDYHITISNQVLTAEEKELSDSLTHKFTVVEDVPNIENKDQLVSLLEERMQPNEGRLFTEESVTMEASNESADMAVSGESQTSTTSETNIQVAGVDEGDNVKNDGEFIYFARDTDIIIASTKEHDSGFVSIIKENNFNPGELYLHNNYLITIGYNHEPIRKEVIKKSGDAEENSEIAIYPPQRNQTAVFIYDVTDKSNPEKVREVTIEGNLTASRKMDDYLYLITNEHPPYQILETPEEEIRPHIKDSAGEDEAKAVSFDDMYFFPDSEENNFLQLASISLDDLEKEANIQSYLGASNQMYMSENHIYIAVNQYEKNKRTAGNNESADIMIARPAANTKIMQFKIDEGDISYQAQTMVNGTLINQFAMDERNDTFRVATTKGDMWSNDEPSTNNLYTFDANLNPLGAVEGLAEGERIYSVRFMEDVAYMVTFKQVDPLFVIDLKDPANPTVLGELKIPGFSNYLHPIDENHLIGFGQNTKLADNEHGSEPLVQMDGLKISLFDVSDPANPIEKFSEVIGQGHSYSELNHNHKALYQHPTENLFGFPAALFETKKIQKGDITYEDQKFLFEGALLYSITPEEGIKLKDTITHQQSNIEYPEWKSEVKRIVSVDDVIYTISYDQMKVYDLNDKNGIKSVSLPEQNIQ</sequence>
<dbReference type="EMBL" id="NPMS01000007">
    <property type="protein sequence ID" value="OZU87974.1"/>
    <property type="molecule type" value="Genomic_DNA"/>
</dbReference>
<protein>
    <recommendedName>
        <fullName evidence="2">SbsA Ig-like domain-containing protein</fullName>
    </recommendedName>
</protein>
<dbReference type="InterPro" id="IPR032812">
    <property type="entry name" value="SbsA_Ig"/>
</dbReference>
<dbReference type="Gene3D" id="2.60.40.1220">
    <property type="match status" value="1"/>
</dbReference>
<dbReference type="Pfam" id="PF09826">
    <property type="entry name" value="Beta_propel"/>
    <property type="match status" value="1"/>
</dbReference>
<dbReference type="InterPro" id="IPR019198">
    <property type="entry name" value="Beta_propeller_containing"/>
</dbReference>
<dbReference type="Pfam" id="PF13205">
    <property type="entry name" value="Big_5"/>
    <property type="match status" value="1"/>
</dbReference>
<evidence type="ECO:0000313" key="4">
    <source>
        <dbReference type="Proteomes" id="UP000216498"/>
    </source>
</evidence>
<feature type="domain" description="SbsA Ig-like" evidence="2">
    <location>
        <begin position="34"/>
        <end position="127"/>
    </location>
</feature>
<dbReference type="InterPro" id="IPR014755">
    <property type="entry name" value="Cu-Rt/internalin_Ig-like"/>
</dbReference>
<name>A0A265N934_9BACI</name>
<gene>
    <name evidence="3" type="ORF">CIL03_14830</name>
</gene>
<dbReference type="RefSeq" id="WP_094886662.1">
    <property type="nucleotide sequence ID" value="NZ_NPMS01000007.1"/>
</dbReference>
<evidence type="ECO:0000259" key="2">
    <source>
        <dbReference type="Pfam" id="PF13205"/>
    </source>
</evidence>
<reference evidence="3 4" key="1">
    <citation type="submission" date="2017-08" db="EMBL/GenBank/DDBJ databases">
        <title>Virgibacillus indicus sp. nov. and Virgibacillus profoundi sp. nov, two moderately halophilic bacteria isolated from marine sediment by using the Microfluidic Streak Plate.</title>
        <authorList>
            <person name="Xu B."/>
            <person name="Hu B."/>
            <person name="Wang J."/>
            <person name="Zhu Y."/>
            <person name="Huang L."/>
            <person name="Du W."/>
            <person name="Huang Y."/>
        </authorList>
    </citation>
    <scope>NUCLEOTIDE SEQUENCE [LARGE SCALE GENOMIC DNA]</scope>
    <source>
        <strain evidence="3 4">IO3-P2-C2</strain>
    </source>
</reference>
<dbReference type="Proteomes" id="UP000216498">
    <property type="component" value="Unassembled WGS sequence"/>
</dbReference>
<accession>A0A265N934</accession>
<keyword evidence="4" id="KW-1185">Reference proteome</keyword>
<organism evidence="3 4">
    <name type="scientific">Virgibacillus indicus</name>
    <dbReference type="NCBI Taxonomy" id="2024554"/>
    <lineage>
        <taxon>Bacteria</taxon>
        <taxon>Bacillati</taxon>
        <taxon>Bacillota</taxon>
        <taxon>Bacilli</taxon>
        <taxon>Bacillales</taxon>
        <taxon>Bacillaceae</taxon>
        <taxon>Virgibacillus</taxon>
    </lineage>
</organism>
<comment type="caution">
    <text evidence="3">The sequence shown here is derived from an EMBL/GenBank/DDBJ whole genome shotgun (WGS) entry which is preliminary data.</text>
</comment>
<dbReference type="AlphaFoldDB" id="A0A265N934"/>
<keyword evidence="1" id="KW-0732">Signal</keyword>
<proteinExistence type="predicted"/>
<evidence type="ECO:0000256" key="1">
    <source>
        <dbReference type="ARBA" id="ARBA00022729"/>
    </source>
</evidence>
<dbReference type="OrthoDB" id="9778998at2"/>